<accession>A0ABD1ZI23</accession>
<evidence type="ECO:0000256" key="9">
    <source>
        <dbReference type="ARBA" id="ARBA00023136"/>
    </source>
</evidence>
<evidence type="ECO:0000256" key="2">
    <source>
        <dbReference type="ARBA" id="ARBA00006003"/>
    </source>
</evidence>
<gene>
    <name evidence="12" type="ORF">R1flu_019108</name>
</gene>
<proteinExistence type="inferred from homology"/>
<comment type="similarity">
    <text evidence="2">Belongs to the glycosyltransferase 29 family.</text>
</comment>
<dbReference type="GO" id="GO:0016757">
    <property type="term" value="F:glycosyltransferase activity"/>
    <property type="evidence" value="ECO:0007669"/>
    <property type="project" value="UniProtKB-KW"/>
</dbReference>
<keyword evidence="9" id="KW-0472">Membrane</keyword>
<protein>
    <submittedName>
        <fullName evidence="12">Uncharacterized protein</fullName>
    </submittedName>
</protein>
<keyword evidence="13" id="KW-1185">Reference proteome</keyword>
<evidence type="ECO:0000313" key="13">
    <source>
        <dbReference type="Proteomes" id="UP001605036"/>
    </source>
</evidence>
<organism evidence="12 13">
    <name type="scientific">Riccia fluitans</name>
    <dbReference type="NCBI Taxonomy" id="41844"/>
    <lineage>
        <taxon>Eukaryota</taxon>
        <taxon>Viridiplantae</taxon>
        <taxon>Streptophyta</taxon>
        <taxon>Embryophyta</taxon>
        <taxon>Marchantiophyta</taxon>
        <taxon>Marchantiopsida</taxon>
        <taxon>Marchantiidae</taxon>
        <taxon>Marchantiales</taxon>
        <taxon>Ricciaceae</taxon>
        <taxon>Riccia</taxon>
    </lineage>
</organism>
<dbReference type="Pfam" id="PF00777">
    <property type="entry name" value="Glyco_transf_29"/>
    <property type="match status" value="1"/>
</dbReference>
<reference evidence="12 13" key="1">
    <citation type="submission" date="2024-09" db="EMBL/GenBank/DDBJ databases">
        <title>Chromosome-scale assembly of Riccia fluitans.</title>
        <authorList>
            <person name="Paukszto L."/>
            <person name="Sawicki J."/>
            <person name="Karawczyk K."/>
            <person name="Piernik-Szablinska J."/>
            <person name="Szczecinska M."/>
            <person name="Mazdziarz M."/>
        </authorList>
    </citation>
    <scope>NUCLEOTIDE SEQUENCE [LARGE SCALE GENOMIC DNA]</scope>
    <source>
        <strain evidence="12">Rf_01</strain>
        <tissue evidence="12">Aerial parts of the thallus</tissue>
    </source>
</reference>
<comment type="caution">
    <text evidence="12">The sequence shown here is derived from an EMBL/GenBank/DDBJ whole genome shotgun (WGS) entry which is preliminary data.</text>
</comment>
<dbReference type="InterPro" id="IPR038578">
    <property type="entry name" value="GT29-like_sf"/>
</dbReference>
<dbReference type="CDD" id="cd19952">
    <property type="entry name" value="GT29"/>
    <property type="match status" value="1"/>
</dbReference>
<name>A0ABD1ZI23_9MARC</name>
<keyword evidence="7" id="KW-1133">Transmembrane helix</keyword>
<sequence length="425" mass="48525">MAAGMRGKPVAQQGNTAGGTMPPLRNRHCLSASLLLTIIMSFVVSHRLLISYLEAEPVAVEVKRLSPTEVLLLNYSSVNREIDTERGKLKDLLTRSENGRYNIREVIHLRRPPPLPLAEEMDRLSRIAAIRKRLQQNAWMVPISTRRFEPFVARFYELAEEWSAQGEFDPRVMKELPRTVKEPLDQQFGRGNNNLSREEDGYRRYRSCAVVGNSGILLNSSYGDQIDSHEMVIRLNNAKVFGFEKHVGTKTGLAFSNSNILRQCARREDCSCHPYGPDVPMMIYICQAPHLMDVALCRSYHRSALLVTDGRLDILSARIAKWYSLNNFVASTGDPIERWDKVHGGFYFHYSSGFQAVMVALGICDRVSMFGFGKDPSLKHHYHTPQKEELSLHDYQAEYIFYDDLVHNSFMHSYSELGEIAEFED</sequence>
<feature type="region of interest" description="Disordered" evidence="11">
    <location>
        <begin position="1"/>
        <end position="23"/>
    </location>
</feature>
<dbReference type="InterPro" id="IPR001675">
    <property type="entry name" value="Glyco_trans_29"/>
</dbReference>
<dbReference type="Gene3D" id="3.90.1480.20">
    <property type="entry name" value="Glycosyl transferase family 29"/>
    <property type="match status" value="1"/>
</dbReference>
<evidence type="ECO:0000256" key="7">
    <source>
        <dbReference type="ARBA" id="ARBA00022989"/>
    </source>
</evidence>
<evidence type="ECO:0000256" key="1">
    <source>
        <dbReference type="ARBA" id="ARBA00004323"/>
    </source>
</evidence>
<evidence type="ECO:0000256" key="8">
    <source>
        <dbReference type="ARBA" id="ARBA00023034"/>
    </source>
</evidence>
<keyword evidence="6" id="KW-0735">Signal-anchor</keyword>
<comment type="subcellular location">
    <subcellularLocation>
        <location evidence="1">Golgi apparatus membrane</location>
        <topology evidence="1">Single-pass type II membrane protein</topology>
    </subcellularLocation>
</comment>
<evidence type="ECO:0000313" key="12">
    <source>
        <dbReference type="EMBL" id="KAL2650980.1"/>
    </source>
</evidence>
<dbReference type="AlphaFoldDB" id="A0ABD1ZI23"/>
<evidence type="ECO:0000256" key="11">
    <source>
        <dbReference type="SAM" id="MobiDB-lite"/>
    </source>
</evidence>
<dbReference type="GO" id="GO:0000139">
    <property type="term" value="C:Golgi membrane"/>
    <property type="evidence" value="ECO:0007669"/>
    <property type="project" value="UniProtKB-SubCell"/>
</dbReference>
<evidence type="ECO:0000256" key="10">
    <source>
        <dbReference type="ARBA" id="ARBA00023180"/>
    </source>
</evidence>
<keyword evidence="10" id="KW-0325">Glycoprotein</keyword>
<keyword evidence="8" id="KW-0333">Golgi apparatus</keyword>
<evidence type="ECO:0000256" key="6">
    <source>
        <dbReference type="ARBA" id="ARBA00022968"/>
    </source>
</evidence>
<dbReference type="Proteomes" id="UP001605036">
    <property type="component" value="Unassembled WGS sequence"/>
</dbReference>
<keyword evidence="4" id="KW-0808">Transferase</keyword>
<dbReference type="PANTHER" id="PTHR46779:SF1">
    <property type="entry name" value="BETA-1,6-GALACTOSYLTRANSFERASE GALT29A"/>
    <property type="match status" value="1"/>
</dbReference>
<keyword evidence="5" id="KW-0812">Transmembrane</keyword>
<keyword evidence="3" id="KW-0328">Glycosyltransferase</keyword>
<evidence type="ECO:0000256" key="5">
    <source>
        <dbReference type="ARBA" id="ARBA00022692"/>
    </source>
</evidence>
<dbReference type="PANTHER" id="PTHR46779">
    <property type="entry name" value="BETA-1,6-GALACTOSYLTRANSFERASE GALT29A"/>
    <property type="match status" value="1"/>
</dbReference>
<dbReference type="EMBL" id="JBHFFA010000001">
    <property type="protein sequence ID" value="KAL2650980.1"/>
    <property type="molecule type" value="Genomic_DNA"/>
</dbReference>
<evidence type="ECO:0000256" key="4">
    <source>
        <dbReference type="ARBA" id="ARBA00022679"/>
    </source>
</evidence>
<evidence type="ECO:0000256" key="3">
    <source>
        <dbReference type="ARBA" id="ARBA00022676"/>
    </source>
</evidence>